<sequence length="70" mass="8109">MLDSSHRAERHLELLSYKPDIKLTLSMALKEAGELARDITFQAYYNESDVKQGTCYYLRINWLIGDNSVI</sequence>
<accession>A0A0B6Y666</accession>
<organism evidence="1">
    <name type="scientific">Arion vulgaris</name>
    <dbReference type="NCBI Taxonomy" id="1028688"/>
    <lineage>
        <taxon>Eukaryota</taxon>
        <taxon>Metazoa</taxon>
        <taxon>Spiralia</taxon>
        <taxon>Lophotrochozoa</taxon>
        <taxon>Mollusca</taxon>
        <taxon>Gastropoda</taxon>
        <taxon>Heterobranchia</taxon>
        <taxon>Euthyneura</taxon>
        <taxon>Panpulmonata</taxon>
        <taxon>Eupulmonata</taxon>
        <taxon>Stylommatophora</taxon>
        <taxon>Helicina</taxon>
        <taxon>Arionoidea</taxon>
        <taxon>Arionidae</taxon>
        <taxon>Arion</taxon>
    </lineage>
</organism>
<dbReference type="EMBL" id="HACG01004952">
    <property type="protein sequence ID" value="CEK51817.1"/>
    <property type="molecule type" value="Transcribed_RNA"/>
</dbReference>
<reference evidence="1" key="1">
    <citation type="submission" date="2014-12" db="EMBL/GenBank/DDBJ databases">
        <title>Insight into the proteome of Arion vulgaris.</title>
        <authorList>
            <person name="Aradska J."/>
            <person name="Bulat T."/>
            <person name="Smidak R."/>
            <person name="Sarate P."/>
            <person name="Gangsoo J."/>
            <person name="Sialana F."/>
            <person name="Bilban M."/>
            <person name="Lubec G."/>
        </authorList>
    </citation>
    <scope>NUCLEOTIDE SEQUENCE</scope>
    <source>
        <tissue evidence="1">Skin</tissue>
    </source>
</reference>
<gene>
    <name evidence="1" type="primary">ORF14537</name>
</gene>
<proteinExistence type="predicted"/>
<name>A0A0B6Y666_9EUPU</name>
<dbReference type="AlphaFoldDB" id="A0A0B6Y666"/>
<evidence type="ECO:0000313" key="1">
    <source>
        <dbReference type="EMBL" id="CEK51817.1"/>
    </source>
</evidence>
<protein>
    <submittedName>
        <fullName evidence="1">Uncharacterized protein</fullName>
    </submittedName>
</protein>